<evidence type="ECO:0000256" key="1">
    <source>
        <dbReference type="SAM" id="SignalP"/>
    </source>
</evidence>
<name>A0ABS9X3S4_9GAMM</name>
<comment type="caution">
    <text evidence="4">The sequence shown here is derived from an EMBL/GenBank/DDBJ whole genome shotgun (WGS) entry which is preliminary data.</text>
</comment>
<dbReference type="RefSeq" id="WP_242287351.1">
    <property type="nucleotide sequence ID" value="NZ_JAKKSL010000003.1"/>
</dbReference>
<evidence type="ECO:0000313" key="4">
    <source>
        <dbReference type="EMBL" id="MCI2284893.1"/>
    </source>
</evidence>
<accession>A0ABS9X3S4</accession>
<dbReference type="Proteomes" id="UP001139646">
    <property type="component" value="Unassembled WGS sequence"/>
</dbReference>
<dbReference type="Gene3D" id="2.60.40.10">
    <property type="entry name" value="Immunoglobulins"/>
    <property type="match status" value="1"/>
</dbReference>
<feature type="domain" description="Glycoside hydrolase family 13 N-terminal" evidence="2">
    <location>
        <begin position="170"/>
        <end position="209"/>
    </location>
</feature>
<dbReference type="SUPFAM" id="SSF81296">
    <property type="entry name" value="E set domains"/>
    <property type="match status" value="2"/>
</dbReference>
<evidence type="ECO:0000259" key="3">
    <source>
        <dbReference type="Pfam" id="PF17967"/>
    </source>
</evidence>
<keyword evidence="5" id="KW-1185">Reference proteome</keyword>
<feature type="signal peptide" evidence="1">
    <location>
        <begin position="1"/>
        <end position="23"/>
    </location>
</feature>
<proteinExistence type="predicted"/>
<feature type="domain" description="Pullulanase N2" evidence="3">
    <location>
        <begin position="55"/>
        <end position="154"/>
    </location>
</feature>
<gene>
    <name evidence="4" type="ORF">L3081_17730</name>
</gene>
<protein>
    <recommendedName>
        <fullName evidence="6">Lipoprotein</fullName>
    </recommendedName>
</protein>
<evidence type="ECO:0000313" key="5">
    <source>
        <dbReference type="Proteomes" id="UP001139646"/>
    </source>
</evidence>
<evidence type="ECO:0008006" key="6">
    <source>
        <dbReference type="Google" id="ProtNLM"/>
    </source>
</evidence>
<evidence type="ECO:0000259" key="2">
    <source>
        <dbReference type="Pfam" id="PF02922"/>
    </source>
</evidence>
<dbReference type="InterPro" id="IPR014756">
    <property type="entry name" value="Ig_E-set"/>
</dbReference>
<organism evidence="4 5">
    <name type="scientific">Colwellia maritima</name>
    <dbReference type="NCBI Taxonomy" id="2912588"/>
    <lineage>
        <taxon>Bacteria</taxon>
        <taxon>Pseudomonadati</taxon>
        <taxon>Pseudomonadota</taxon>
        <taxon>Gammaproteobacteria</taxon>
        <taxon>Alteromonadales</taxon>
        <taxon>Colwelliaceae</taxon>
        <taxon>Colwellia</taxon>
    </lineage>
</organism>
<dbReference type="Gene3D" id="2.60.40.1130">
    <property type="entry name" value="Rab geranylgeranyltransferase alpha-subunit, insert domain"/>
    <property type="match status" value="1"/>
</dbReference>
<dbReference type="Pfam" id="PF17967">
    <property type="entry name" value="Pullulanase_N2"/>
    <property type="match status" value="1"/>
</dbReference>
<dbReference type="Pfam" id="PF02922">
    <property type="entry name" value="CBM_48"/>
    <property type="match status" value="1"/>
</dbReference>
<dbReference type="EMBL" id="JAKKSL010000003">
    <property type="protein sequence ID" value="MCI2284893.1"/>
    <property type="molecule type" value="Genomic_DNA"/>
</dbReference>
<reference evidence="4" key="1">
    <citation type="submission" date="2022-01" db="EMBL/GenBank/DDBJ databases">
        <title>Colwellia maritima, isolated from seawater.</title>
        <authorList>
            <person name="Kristyanto S."/>
            <person name="Jung J."/>
            <person name="Jeon C.O."/>
        </authorList>
    </citation>
    <scope>NUCLEOTIDE SEQUENCE</scope>
    <source>
        <strain evidence="4">MSW7</strain>
    </source>
</reference>
<feature type="chain" id="PRO_5047253600" description="Lipoprotein" evidence="1">
    <location>
        <begin position="24"/>
        <end position="213"/>
    </location>
</feature>
<dbReference type="InterPro" id="IPR004193">
    <property type="entry name" value="Glyco_hydro_13_N"/>
</dbReference>
<sequence length="213" mass="23410">MMKKHKASLILYTIFFTTMLLTACGDNTQKQTPSTVINKQSLKSTEELMRSVTDSSAHWLTTDLLVLPKTNTAIDYQLLSSSKTGMETVALTKMALPSKVEEQSPHLRNFQAFQVNLSRSQAKAWLKQPLFVAGIDAKGEVKKVSTVQTGAVIDALYTEGDNDADEVKDLGATILTNGVSFKLWAPTAQKVELLLFNDDSSGVLTPLKHLHLL</sequence>
<dbReference type="InterPro" id="IPR013783">
    <property type="entry name" value="Ig-like_fold"/>
</dbReference>
<keyword evidence="1" id="KW-0732">Signal</keyword>
<dbReference type="InterPro" id="IPR040671">
    <property type="entry name" value="Pullulanase_N2"/>
</dbReference>
<dbReference type="PROSITE" id="PS51257">
    <property type="entry name" value="PROKAR_LIPOPROTEIN"/>
    <property type="match status" value="1"/>
</dbReference>